<gene>
    <name evidence="9" type="ORF">LAESUDRAFT_739234</name>
</gene>
<dbReference type="GeneID" id="63828017"/>
<dbReference type="RefSeq" id="XP_040759023.1">
    <property type="nucleotide sequence ID" value="XM_040910988.1"/>
</dbReference>
<comment type="cofactor">
    <cofactor evidence="1">
        <name>heme</name>
        <dbReference type="ChEBI" id="CHEBI:30413"/>
    </cofactor>
</comment>
<keyword evidence="10" id="KW-1185">Reference proteome</keyword>
<keyword evidence="7" id="KW-0408">Iron</keyword>
<dbReference type="InterPro" id="IPR036396">
    <property type="entry name" value="Cyt_P450_sf"/>
</dbReference>
<sequence>MSYVGNFMKFFDWKGWDFQREIGEKYGSVVKLNGPLGKKLLFVFDPLALSSVVVKDQYIYEETPETMHLLLGERHRKQRRLLTSVSSTANTWHTVPVLFKITDKGHAIALHIKERVQEINIIGQAGLGYSFDPLTSDSADDFSDAINSIICALPIPIFLSARLSERDSRPTLAPLRIVHPLLPFVMKIGRPAFRRCLVKMFPHRYLRRAGEISDTISKYSRRIHEGKTAALEGGDEAVIRQIGEGKEIISKPSNVSASEEEKLPENELSGRMSTSIFAGMDTTSNALARILDMLAKHPEVQHMEIQKARRENDEIPYDMLEELPHLDAVCPETIETSKPIRASDGTMMNEIPVSTGTAVCISILACNRNPEIWSPDAAEWKPDHERWLKQLPKVMNAQVGPDLLWCRMTSIGGGRALHLSELEMKHSRLVLAVLLSSFTFGSTGKDIYWNIVAIQYPTVEQNSKPQMHTKVGSATAL</sequence>
<proteinExistence type="inferred from homology"/>
<keyword evidence="8" id="KW-0503">Monooxygenase</keyword>
<dbReference type="InParanoid" id="A0A165BLT3"/>
<evidence type="ECO:0000256" key="5">
    <source>
        <dbReference type="ARBA" id="ARBA00022723"/>
    </source>
</evidence>
<keyword evidence="4" id="KW-0349">Heme</keyword>
<dbReference type="OrthoDB" id="1470350at2759"/>
<comment type="pathway">
    <text evidence="2">Secondary metabolite biosynthesis.</text>
</comment>
<evidence type="ECO:0000256" key="1">
    <source>
        <dbReference type="ARBA" id="ARBA00001971"/>
    </source>
</evidence>
<dbReference type="GO" id="GO:0004497">
    <property type="term" value="F:monooxygenase activity"/>
    <property type="evidence" value="ECO:0007669"/>
    <property type="project" value="UniProtKB-KW"/>
</dbReference>
<evidence type="ECO:0000256" key="6">
    <source>
        <dbReference type="ARBA" id="ARBA00023002"/>
    </source>
</evidence>
<dbReference type="Pfam" id="PF00067">
    <property type="entry name" value="p450"/>
    <property type="match status" value="1"/>
</dbReference>
<evidence type="ECO:0000256" key="3">
    <source>
        <dbReference type="ARBA" id="ARBA00010617"/>
    </source>
</evidence>
<protein>
    <submittedName>
        <fullName evidence="9">Cytochrome P450</fullName>
    </submittedName>
</protein>
<comment type="similarity">
    <text evidence="3">Belongs to the cytochrome P450 family.</text>
</comment>
<dbReference type="InterPro" id="IPR001128">
    <property type="entry name" value="Cyt_P450"/>
</dbReference>
<keyword evidence="6" id="KW-0560">Oxidoreductase</keyword>
<dbReference type="EMBL" id="KV427667">
    <property type="protein sequence ID" value="KZT01283.1"/>
    <property type="molecule type" value="Genomic_DNA"/>
</dbReference>
<evidence type="ECO:0000313" key="10">
    <source>
        <dbReference type="Proteomes" id="UP000076871"/>
    </source>
</evidence>
<evidence type="ECO:0000313" key="9">
    <source>
        <dbReference type="EMBL" id="KZT01283.1"/>
    </source>
</evidence>
<dbReference type="STRING" id="1314785.A0A165BLT3"/>
<reference evidence="9 10" key="1">
    <citation type="journal article" date="2016" name="Mol. Biol. Evol.">
        <title>Comparative Genomics of Early-Diverging Mushroom-Forming Fungi Provides Insights into the Origins of Lignocellulose Decay Capabilities.</title>
        <authorList>
            <person name="Nagy L.G."/>
            <person name="Riley R."/>
            <person name="Tritt A."/>
            <person name="Adam C."/>
            <person name="Daum C."/>
            <person name="Floudas D."/>
            <person name="Sun H."/>
            <person name="Yadav J.S."/>
            <person name="Pangilinan J."/>
            <person name="Larsson K.H."/>
            <person name="Matsuura K."/>
            <person name="Barry K."/>
            <person name="Labutti K."/>
            <person name="Kuo R."/>
            <person name="Ohm R.A."/>
            <person name="Bhattacharya S.S."/>
            <person name="Shirouzu T."/>
            <person name="Yoshinaga Y."/>
            <person name="Martin F.M."/>
            <person name="Grigoriev I.V."/>
            <person name="Hibbett D.S."/>
        </authorList>
    </citation>
    <scope>NUCLEOTIDE SEQUENCE [LARGE SCALE GENOMIC DNA]</scope>
    <source>
        <strain evidence="9 10">93-53</strain>
    </source>
</reference>
<dbReference type="AlphaFoldDB" id="A0A165BLT3"/>
<name>A0A165BLT3_9APHY</name>
<dbReference type="GO" id="GO:0005506">
    <property type="term" value="F:iron ion binding"/>
    <property type="evidence" value="ECO:0007669"/>
    <property type="project" value="InterPro"/>
</dbReference>
<evidence type="ECO:0000256" key="7">
    <source>
        <dbReference type="ARBA" id="ARBA00023004"/>
    </source>
</evidence>
<evidence type="ECO:0000256" key="2">
    <source>
        <dbReference type="ARBA" id="ARBA00005179"/>
    </source>
</evidence>
<dbReference type="SUPFAM" id="SSF48264">
    <property type="entry name" value="Cytochrome P450"/>
    <property type="match status" value="1"/>
</dbReference>
<evidence type="ECO:0000256" key="8">
    <source>
        <dbReference type="ARBA" id="ARBA00023033"/>
    </source>
</evidence>
<organism evidence="9 10">
    <name type="scientific">Laetiporus sulphureus 93-53</name>
    <dbReference type="NCBI Taxonomy" id="1314785"/>
    <lineage>
        <taxon>Eukaryota</taxon>
        <taxon>Fungi</taxon>
        <taxon>Dikarya</taxon>
        <taxon>Basidiomycota</taxon>
        <taxon>Agaricomycotina</taxon>
        <taxon>Agaricomycetes</taxon>
        <taxon>Polyporales</taxon>
        <taxon>Laetiporus</taxon>
    </lineage>
</organism>
<accession>A0A165BLT3</accession>
<dbReference type="Gene3D" id="1.10.630.10">
    <property type="entry name" value="Cytochrome P450"/>
    <property type="match status" value="1"/>
</dbReference>
<keyword evidence="5" id="KW-0479">Metal-binding</keyword>
<dbReference type="InterPro" id="IPR050121">
    <property type="entry name" value="Cytochrome_P450_monoxygenase"/>
</dbReference>
<dbReference type="Proteomes" id="UP000076871">
    <property type="component" value="Unassembled WGS sequence"/>
</dbReference>
<dbReference type="GO" id="GO:0016705">
    <property type="term" value="F:oxidoreductase activity, acting on paired donors, with incorporation or reduction of molecular oxygen"/>
    <property type="evidence" value="ECO:0007669"/>
    <property type="project" value="InterPro"/>
</dbReference>
<dbReference type="PANTHER" id="PTHR24305">
    <property type="entry name" value="CYTOCHROME P450"/>
    <property type="match status" value="1"/>
</dbReference>
<evidence type="ECO:0000256" key="4">
    <source>
        <dbReference type="ARBA" id="ARBA00022617"/>
    </source>
</evidence>
<dbReference type="GO" id="GO:0020037">
    <property type="term" value="F:heme binding"/>
    <property type="evidence" value="ECO:0007669"/>
    <property type="project" value="InterPro"/>
</dbReference>
<dbReference type="PANTHER" id="PTHR24305:SF166">
    <property type="entry name" value="CYTOCHROME P450 12A4, MITOCHONDRIAL-RELATED"/>
    <property type="match status" value="1"/>
</dbReference>